<reference evidence="1 2" key="1">
    <citation type="submission" date="2018-11" db="EMBL/GenBank/DDBJ databases">
        <title>Complete genome sequence of Nocardioides baekrokdamisoli strain KCTC 39748.</title>
        <authorList>
            <person name="Kang S.W."/>
            <person name="Lee K.C."/>
            <person name="Kim K.K."/>
            <person name="Kim J.S."/>
            <person name="Kim D.S."/>
            <person name="Ko S.H."/>
            <person name="Yang S.H."/>
            <person name="Shin Y.K."/>
            <person name="Lee J.S."/>
        </authorList>
    </citation>
    <scope>NUCLEOTIDE SEQUENCE [LARGE SCALE GENOMIC DNA]</scope>
    <source>
        <strain evidence="1 2">KCTC 39748</strain>
    </source>
</reference>
<evidence type="ECO:0000313" key="1">
    <source>
        <dbReference type="EMBL" id="BBH16879.1"/>
    </source>
</evidence>
<evidence type="ECO:0008006" key="3">
    <source>
        <dbReference type="Google" id="ProtNLM"/>
    </source>
</evidence>
<sequence>MSFLDDAKEALDKAEEFAKEHPDQIKAGLDKAKGLISEQTGGKYDEQINAAADKAEGFLNKQ</sequence>
<dbReference type="EMBL" id="AP019307">
    <property type="protein sequence ID" value="BBH16879.1"/>
    <property type="molecule type" value="Genomic_DNA"/>
</dbReference>
<evidence type="ECO:0000313" key="2">
    <source>
        <dbReference type="Proteomes" id="UP000271573"/>
    </source>
</evidence>
<dbReference type="InterPro" id="IPR028037">
    <property type="entry name" value="Antitoxin_Rv0909/MT0933"/>
</dbReference>
<dbReference type="RefSeq" id="WP_125567606.1">
    <property type="nucleotide sequence ID" value="NZ_AP019307.1"/>
</dbReference>
<dbReference type="KEGG" id="nbe:Back2_11660"/>
<name>A0A3G9J1M0_9ACTN</name>
<organism evidence="1 2">
    <name type="scientific">Nocardioides baekrokdamisoli</name>
    <dbReference type="NCBI Taxonomy" id="1804624"/>
    <lineage>
        <taxon>Bacteria</taxon>
        <taxon>Bacillati</taxon>
        <taxon>Actinomycetota</taxon>
        <taxon>Actinomycetes</taxon>
        <taxon>Propionibacteriales</taxon>
        <taxon>Nocardioidaceae</taxon>
        <taxon>Nocardioides</taxon>
    </lineage>
</organism>
<protein>
    <recommendedName>
        <fullName evidence="3">Kanamycin biosynthetic protein</fullName>
    </recommendedName>
</protein>
<accession>A0A3G9J1M0</accession>
<dbReference type="Proteomes" id="UP000271573">
    <property type="component" value="Chromosome"/>
</dbReference>
<proteinExistence type="predicted"/>
<dbReference type="AlphaFoldDB" id="A0A3G9J1M0"/>
<keyword evidence="2" id="KW-1185">Reference proteome</keyword>
<dbReference type="Pfam" id="PF14013">
    <property type="entry name" value="MT0933_antitox"/>
    <property type="match status" value="1"/>
</dbReference>
<gene>
    <name evidence="1" type="ORF">Back2_11660</name>
</gene>
<dbReference type="OrthoDB" id="5125103at2"/>